<name>A0A853MBY6_9CYAN</name>
<dbReference type="InterPro" id="IPR036514">
    <property type="entry name" value="SGNH_hydro_sf"/>
</dbReference>
<dbReference type="EMBL" id="LYXA01000001">
    <property type="protein sequence ID" value="OBU76062.1"/>
    <property type="molecule type" value="Genomic_DNA"/>
</dbReference>
<dbReference type="InterPro" id="IPR001087">
    <property type="entry name" value="GDSL"/>
</dbReference>
<evidence type="ECO:0000313" key="4">
    <source>
        <dbReference type="Proteomes" id="UP000093903"/>
    </source>
</evidence>
<feature type="domain" description="Autotransporter" evidence="2">
    <location>
        <begin position="176"/>
        <end position="454"/>
    </location>
</feature>
<dbReference type="Proteomes" id="UP000093903">
    <property type="component" value="Unassembled WGS sequence"/>
</dbReference>
<keyword evidence="1" id="KW-0378">Hydrolase</keyword>
<dbReference type="AlphaFoldDB" id="A0A853MBY6"/>
<evidence type="ECO:0000313" key="3">
    <source>
        <dbReference type="EMBL" id="OBU76062.1"/>
    </source>
</evidence>
<dbReference type="RefSeq" id="WP_006276360.1">
    <property type="nucleotide sequence ID" value="NZ_ACYA01000020.1"/>
</dbReference>
<sequence length="454" mass="50475">MKPNTGSGYSTHPTNNCASLQGIATPYNRALKTALQALKNQNNNLNIIPLDFYSLVKEVSTDPNKYGLKNITEPCLQNPACTNPDEFLFWDPIHPTAKAHQLISQYALSVLNGPIAISPQADFALQIANGQTRVVSGRLLTLRSEYRPNQPTNNSPSSNKQLGEINVSKQIGNSGNSQDKWGFFINGDVNFGQQNTTTNQSGFNYNGAGVTVGTDYRFTKNLALGVAFSYGGSDQSYKNNLGKVSADSYGLSIYSGYNQDKFYLDGLISYGWNNYDITRNTGFFDRKAISKTDGNQFGLRLNTGYNLGGKDLEFIPNFGVRYHQVNISKYTENGAESLNMNVSEQTADSLIANLGVQMTYNIRRNFGTFSPYFGINYEHELANESRNITTELVNQPGLTWNTKINTGDRDYLRLKLGMQTKFVNNLSVSLGYETLLGKQNVSDNYINGQIRWQF</sequence>
<evidence type="ECO:0000259" key="2">
    <source>
        <dbReference type="PROSITE" id="PS51208"/>
    </source>
</evidence>
<dbReference type="Pfam" id="PF03797">
    <property type="entry name" value="Autotransporter"/>
    <property type="match status" value="1"/>
</dbReference>
<gene>
    <name evidence="3" type="ORF">A9P98_06800</name>
</gene>
<dbReference type="Gene3D" id="2.40.128.130">
    <property type="entry name" value="Autotransporter beta-domain"/>
    <property type="match status" value="1"/>
</dbReference>
<dbReference type="GO" id="GO:0016788">
    <property type="term" value="F:hydrolase activity, acting on ester bonds"/>
    <property type="evidence" value="ECO:0007669"/>
    <property type="project" value="InterPro"/>
</dbReference>
<comment type="caution">
    <text evidence="3">The sequence shown here is derived from an EMBL/GenBank/DDBJ whole genome shotgun (WGS) entry which is preliminary data.</text>
</comment>
<dbReference type="PANTHER" id="PTHR45648:SF22">
    <property type="entry name" value="GDSL LIPASE_ACYLHYDROLASE FAMILY PROTEIN (AFU_ORTHOLOGUE AFUA_4G14700)"/>
    <property type="match status" value="1"/>
</dbReference>
<dbReference type="SMART" id="SM00869">
    <property type="entry name" value="Autotransporter"/>
    <property type="match status" value="1"/>
</dbReference>
<dbReference type="PANTHER" id="PTHR45648">
    <property type="entry name" value="GDSL LIPASE/ACYLHYDROLASE FAMILY PROTEIN (AFU_ORTHOLOGUE AFUA_4G14700)"/>
    <property type="match status" value="1"/>
</dbReference>
<dbReference type="GO" id="GO:0019867">
    <property type="term" value="C:outer membrane"/>
    <property type="evidence" value="ECO:0007669"/>
    <property type="project" value="InterPro"/>
</dbReference>
<dbReference type="Pfam" id="PF00657">
    <property type="entry name" value="Lipase_GDSL"/>
    <property type="match status" value="1"/>
</dbReference>
<dbReference type="NCBIfam" id="TIGR01414">
    <property type="entry name" value="autotrans_barl"/>
    <property type="match status" value="1"/>
</dbReference>
<dbReference type="InterPro" id="IPR036709">
    <property type="entry name" value="Autotransporte_beta_dom_sf"/>
</dbReference>
<organism evidence="3 4">
    <name type="scientific">Cylindrospermopsis raciborskii CS-505</name>
    <dbReference type="NCBI Taxonomy" id="533240"/>
    <lineage>
        <taxon>Bacteria</taxon>
        <taxon>Bacillati</taxon>
        <taxon>Cyanobacteriota</taxon>
        <taxon>Cyanophyceae</taxon>
        <taxon>Nostocales</taxon>
        <taxon>Aphanizomenonaceae</taxon>
        <taxon>Cylindrospermopsis</taxon>
    </lineage>
</organism>
<proteinExistence type="predicted"/>
<accession>A0A853MBY6</accession>
<dbReference type="Gene3D" id="3.40.50.1110">
    <property type="entry name" value="SGNH hydrolase"/>
    <property type="match status" value="1"/>
</dbReference>
<dbReference type="SUPFAM" id="SSF103515">
    <property type="entry name" value="Autotransporter"/>
    <property type="match status" value="1"/>
</dbReference>
<protein>
    <recommendedName>
        <fullName evidence="2">Autotransporter domain-containing protein</fullName>
    </recommendedName>
</protein>
<evidence type="ECO:0000256" key="1">
    <source>
        <dbReference type="ARBA" id="ARBA00022801"/>
    </source>
</evidence>
<reference evidence="3 4" key="1">
    <citation type="submission" date="2016-05" db="EMBL/GenBank/DDBJ databases">
        <title>First complete genome of the cyanobacterium Cylindrospermopsis raciborskii CS505, containing a circular chromosome and a single extrachromosomal element.</title>
        <authorList>
            <person name="Fuentes J."/>
            <person name="Tamames J."/>
            <person name="Allen E."/>
            <person name="Plominski A."/>
            <person name="Vasquez M."/>
        </authorList>
    </citation>
    <scope>NUCLEOTIDE SEQUENCE [LARGE SCALE GENOMIC DNA]</scope>
    <source>
        <strain evidence="3 4">CS505</strain>
    </source>
</reference>
<dbReference type="InterPro" id="IPR051058">
    <property type="entry name" value="GDSL_Est/Lipase"/>
</dbReference>
<dbReference type="PROSITE" id="PS51208">
    <property type="entry name" value="AUTOTRANSPORTER"/>
    <property type="match status" value="1"/>
</dbReference>
<dbReference type="InterPro" id="IPR006315">
    <property type="entry name" value="OM_autotransptr_brl_dom"/>
</dbReference>
<dbReference type="SUPFAM" id="SSF52266">
    <property type="entry name" value="SGNH hydrolase"/>
    <property type="match status" value="1"/>
</dbReference>
<dbReference type="InterPro" id="IPR005546">
    <property type="entry name" value="Autotransporte_beta"/>
</dbReference>